<dbReference type="InterPro" id="IPR050969">
    <property type="entry name" value="Dev_Signal_Modulators"/>
</dbReference>
<dbReference type="AlphaFoldDB" id="A0A0B6XYY8"/>
<evidence type="ECO:0000313" key="6">
    <source>
        <dbReference type="EMBL" id="CEK49119.1"/>
    </source>
</evidence>
<dbReference type="Gene3D" id="2.10.25.10">
    <property type="entry name" value="Laminin"/>
    <property type="match status" value="1"/>
</dbReference>
<organism evidence="6">
    <name type="scientific">Arion vulgaris</name>
    <dbReference type="NCBI Taxonomy" id="1028688"/>
    <lineage>
        <taxon>Eukaryota</taxon>
        <taxon>Metazoa</taxon>
        <taxon>Spiralia</taxon>
        <taxon>Lophotrochozoa</taxon>
        <taxon>Mollusca</taxon>
        <taxon>Gastropoda</taxon>
        <taxon>Heterobranchia</taxon>
        <taxon>Euthyneura</taxon>
        <taxon>Panpulmonata</taxon>
        <taxon>Eupulmonata</taxon>
        <taxon>Stylommatophora</taxon>
        <taxon>Helicina</taxon>
        <taxon>Arionoidea</taxon>
        <taxon>Arionidae</taxon>
        <taxon>Arion</taxon>
    </lineage>
</organism>
<evidence type="ECO:0000256" key="1">
    <source>
        <dbReference type="ARBA" id="ARBA00022729"/>
    </source>
</evidence>
<reference evidence="6" key="1">
    <citation type="submission" date="2014-12" db="EMBL/GenBank/DDBJ databases">
        <title>Insight into the proteome of Arion vulgaris.</title>
        <authorList>
            <person name="Aradska J."/>
            <person name="Bulat T."/>
            <person name="Smidak R."/>
            <person name="Sarate P."/>
            <person name="Gangsoo J."/>
            <person name="Sialana F."/>
            <person name="Bilban M."/>
            <person name="Lubec G."/>
        </authorList>
    </citation>
    <scope>NUCLEOTIDE SEQUENCE</scope>
    <source>
        <tissue evidence="6">Skin</tissue>
    </source>
</reference>
<dbReference type="GO" id="GO:0009986">
    <property type="term" value="C:cell surface"/>
    <property type="evidence" value="ECO:0007669"/>
    <property type="project" value="TreeGrafter"/>
</dbReference>
<keyword evidence="1" id="KW-0732">Signal</keyword>
<evidence type="ECO:0008006" key="7">
    <source>
        <dbReference type="Google" id="ProtNLM"/>
    </source>
</evidence>
<sequence>ITVKDETTFKCSLTGDPHIMGFDSLFMYDLFKSGDFIALIIQERDFMVQIRTVPCGSGSVACICGIVVREQNNVIKVDGCSKPFSGQVSMNIAYKLSPGTIIQRSADGYRFGIYLQSGSEVRIDSGGTNLFISIPAFDKGLGKGLCGTNDGDKDNDFTHPDGKVDPACIGQCIPNSFLESWRVSGNNSLFEVVPDPVNTTDFMYKSSIQYCSCLQKSDGNSTISCSTRQHVQTTNTACPNCPVVTDMLAPSYVVGAGWVKPGTNKPDAPFVHPDIKDVDTNKQWPNVQGITEVQARNICAEAVQKSQLYLQCQHFQQLINSAISDCLSDILYGGTTYFLDDITSVFTSKCQLQLAQNPDNYVTDSEGNQVMKPELLDHICPAQCAKHGQCGEKGQCNCQVGWEGETCLIESIKGPQLLEIKGELQCDISLSQCDNIYIDISNINFLDKLWCGLQEVDVQGRRIGAVVLTTAVFISPNTIMCTLPSFVATEQALKNYTVSASKDGVVFGNELSFRVFDGTCLDCCDILCLEKNSACHINNICYKNGTVYKNDANKICDVTRSNSDWTLINTKPVTAAPEVVYPTRPPRDQTLKPCQFCFGG</sequence>
<dbReference type="PROSITE" id="PS00022">
    <property type="entry name" value="EGF_1"/>
    <property type="match status" value="1"/>
</dbReference>
<keyword evidence="3" id="KW-0245">EGF-like domain</keyword>
<evidence type="ECO:0000256" key="3">
    <source>
        <dbReference type="PROSITE-ProRule" id="PRU00076"/>
    </source>
</evidence>
<feature type="non-terminal residue" evidence="6">
    <location>
        <position position="1"/>
    </location>
</feature>
<feature type="domain" description="EGF-like" evidence="4">
    <location>
        <begin position="376"/>
        <end position="408"/>
    </location>
</feature>
<proteinExistence type="predicted"/>
<gene>
    <name evidence="6" type="primary">ORF6481</name>
</gene>
<protein>
    <recommendedName>
        <fullName evidence="7">VWFD domain-containing protein</fullName>
    </recommendedName>
</protein>
<dbReference type="EMBL" id="HACG01002254">
    <property type="protein sequence ID" value="CEK49119.1"/>
    <property type="molecule type" value="Transcribed_RNA"/>
</dbReference>
<dbReference type="GO" id="GO:0005102">
    <property type="term" value="F:signaling receptor binding"/>
    <property type="evidence" value="ECO:0007669"/>
    <property type="project" value="TreeGrafter"/>
</dbReference>
<dbReference type="PANTHER" id="PTHR14949">
    <property type="entry name" value="EGF-LIKE-DOMAIN, MULTIPLE 7, 8"/>
    <property type="match status" value="1"/>
</dbReference>
<dbReference type="Pfam" id="PF23106">
    <property type="entry name" value="EGF_Teneurin"/>
    <property type="match status" value="1"/>
</dbReference>
<dbReference type="PROSITE" id="PS01186">
    <property type="entry name" value="EGF_2"/>
    <property type="match status" value="1"/>
</dbReference>
<feature type="domain" description="VWFD" evidence="5">
    <location>
        <begin position="9"/>
        <end position="189"/>
    </location>
</feature>
<evidence type="ECO:0000259" key="5">
    <source>
        <dbReference type="PROSITE" id="PS51233"/>
    </source>
</evidence>
<dbReference type="InterPro" id="IPR001846">
    <property type="entry name" value="VWF_type-D"/>
</dbReference>
<feature type="disulfide bond" evidence="3">
    <location>
        <begin position="398"/>
        <end position="407"/>
    </location>
</feature>
<dbReference type="PROSITE" id="PS51233">
    <property type="entry name" value="VWFD"/>
    <property type="match status" value="1"/>
</dbReference>
<dbReference type="PROSITE" id="PS50026">
    <property type="entry name" value="EGF_3"/>
    <property type="match status" value="1"/>
</dbReference>
<dbReference type="PANTHER" id="PTHR14949:SF54">
    <property type="entry name" value="VWFD DOMAIN-CONTAINING PROTEIN"/>
    <property type="match status" value="1"/>
</dbReference>
<dbReference type="InterPro" id="IPR000742">
    <property type="entry name" value="EGF"/>
</dbReference>
<dbReference type="Pfam" id="PF00094">
    <property type="entry name" value="VWD"/>
    <property type="match status" value="1"/>
</dbReference>
<feature type="disulfide bond" evidence="3">
    <location>
        <begin position="380"/>
        <end position="390"/>
    </location>
</feature>
<dbReference type="Pfam" id="PF26129">
    <property type="entry name" value="Vwde"/>
    <property type="match status" value="1"/>
</dbReference>
<evidence type="ECO:0000256" key="2">
    <source>
        <dbReference type="ARBA" id="ARBA00023157"/>
    </source>
</evidence>
<comment type="caution">
    <text evidence="3">Lacks conserved residue(s) required for the propagation of feature annotation.</text>
</comment>
<dbReference type="SMART" id="SM00216">
    <property type="entry name" value="VWD"/>
    <property type="match status" value="1"/>
</dbReference>
<keyword evidence="2 3" id="KW-1015">Disulfide bond</keyword>
<dbReference type="InterPro" id="IPR058727">
    <property type="entry name" value="Helical_Vwde"/>
</dbReference>
<accession>A0A0B6XYY8</accession>
<dbReference type="GO" id="GO:0005576">
    <property type="term" value="C:extracellular region"/>
    <property type="evidence" value="ECO:0007669"/>
    <property type="project" value="TreeGrafter"/>
</dbReference>
<evidence type="ECO:0000259" key="4">
    <source>
        <dbReference type="PROSITE" id="PS50026"/>
    </source>
</evidence>
<name>A0A0B6XYY8_9EUPU</name>